<proteinExistence type="predicted"/>
<name>A0A8S9SH56_BRACR</name>
<feature type="compositionally biased region" description="Basic and acidic residues" evidence="1">
    <location>
        <begin position="79"/>
        <end position="93"/>
    </location>
</feature>
<dbReference type="EMBL" id="QGKX02000004">
    <property type="protein sequence ID" value="KAF3600776.1"/>
    <property type="molecule type" value="Genomic_DNA"/>
</dbReference>
<gene>
    <name evidence="2" type="ORF">F2Q69_00037550</name>
</gene>
<protein>
    <submittedName>
        <fullName evidence="2">Uncharacterized protein</fullName>
    </submittedName>
</protein>
<sequence length="93" mass="10104">MTAPKLTDLSPLVGTVKERKKGSWVAEGSGEELHVAVVVDAESSSKQQEALNSELPMNEIADLVVILDVDEERSTGTGVRKEIEKSLEDQNKL</sequence>
<accession>A0A8S9SH56</accession>
<organism evidence="2 3">
    <name type="scientific">Brassica cretica</name>
    <name type="common">Mustard</name>
    <dbReference type="NCBI Taxonomy" id="69181"/>
    <lineage>
        <taxon>Eukaryota</taxon>
        <taxon>Viridiplantae</taxon>
        <taxon>Streptophyta</taxon>
        <taxon>Embryophyta</taxon>
        <taxon>Tracheophyta</taxon>
        <taxon>Spermatophyta</taxon>
        <taxon>Magnoliopsida</taxon>
        <taxon>eudicotyledons</taxon>
        <taxon>Gunneridae</taxon>
        <taxon>Pentapetalae</taxon>
        <taxon>rosids</taxon>
        <taxon>malvids</taxon>
        <taxon>Brassicales</taxon>
        <taxon>Brassicaceae</taxon>
        <taxon>Brassiceae</taxon>
        <taxon>Brassica</taxon>
    </lineage>
</organism>
<reference evidence="2" key="1">
    <citation type="submission" date="2019-12" db="EMBL/GenBank/DDBJ databases">
        <title>Genome sequencing and annotation of Brassica cretica.</title>
        <authorList>
            <person name="Studholme D.J."/>
            <person name="Sarris P."/>
        </authorList>
    </citation>
    <scope>NUCLEOTIDE SEQUENCE</scope>
    <source>
        <strain evidence="2">PFS-109/04</strain>
        <tissue evidence="2">Leaf</tissue>
    </source>
</reference>
<evidence type="ECO:0000256" key="1">
    <source>
        <dbReference type="SAM" id="MobiDB-lite"/>
    </source>
</evidence>
<dbReference type="AlphaFoldDB" id="A0A8S9SH56"/>
<evidence type="ECO:0000313" key="2">
    <source>
        <dbReference type="EMBL" id="KAF3600776.1"/>
    </source>
</evidence>
<comment type="caution">
    <text evidence="2">The sequence shown here is derived from an EMBL/GenBank/DDBJ whole genome shotgun (WGS) entry which is preliminary data.</text>
</comment>
<dbReference type="Proteomes" id="UP000712600">
    <property type="component" value="Unassembled WGS sequence"/>
</dbReference>
<evidence type="ECO:0000313" key="3">
    <source>
        <dbReference type="Proteomes" id="UP000712600"/>
    </source>
</evidence>
<feature type="region of interest" description="Disordered" evidence="1">
    <location>
        <begin position="73"/>
        <end position="93"/>
    </location>
</feature>